<gene>
    <name evidence="2" type="ORF">Tco_1056740</name>
</gene>
<evidence type="ECO:0000256" key="1">
    <source>
        <dbReference type="SAM" id="MobiDB-lite"/>
    </source>
</evidence>
<name>A0ABQ5H3C8_9ASTR</name>
<reference evidence="2" key="2">
    <citation type="submission" date="2022-01" db="EMBL/GenBank/DDBJ databases">
        <authorList>
            <person name="Yamashiro T."/>
            <person name="Shiraishi A."/>
            <person name="Satake H."/>
            <person name="Nakayama K."/>
        </authorList>
    </citation>
    <scope>NUCLEOTIDE SEQUENCE</scope>
</reference>
<dbReference type="EMBL" id="BQNB010019164">
    <property type="protein sequence ID" value="GJT82398.1"/>
    <property type="molecule type" value="Genomic_DNA"/>
</dbReference>
<accession>A0ABQ5H3C8</accession>
<evidence type="ECO:0000313" key="2">
    <source>
        <dbReference type="EMBL" id="GJT82398.1"/>
    </source>
</evidence>
<organism evidence="2 3">
    <name type="scientific">Tanacetum coccineum</name>
    <dbReference type="NCBI Taxonomy" id="301880"/>
    <lineage>
        <taxon>Eukaryota</taxon>
        <taxon>Viridiplantae</taxon>
        <taxon>Streptophyta</taxon>
        <taxon>Embryophyta</taxon>
        <taxon>Tracheophyta</taxon>
        <taxon>Spermatophyta</taxon>
        <taxon>Magnoliopsida</taxon>
        <taxon>eudicotyledons</taxon>
        <taxon>Gunneridae</taxon>
        <taxon>Pentapetalae</taxon>
        <taxon>asterids</taxon>
        <taxon>campanulids</taxon>
        <taxon>Asterales</taxon>
        <taxon>Asteraceae</taxon>
        <taxon>Asteroideae</taxon>
        <taxon>Anthemideae</taxon>
        <taxon>Anthemidinae</taxon>
        <taxon>Tanacetum</taxon>
    </lineage>
</organism>
<keyword evidence="3" id="KW-1185">Reference proteome</keyword>
<protein>
    <submittedName>
        <fullName evidence="2">Uncharacterized protein</fullName>
    </submittedName>
</protein>
<proteinExistence type="predicted"/>
<feature type="region of interest" description="Disordered" evidence="1">
    <location>
        <begin position="101"/>
        <end position="129"/>
    </location>
</feature>
<sequence>MTLPAPYQANSKSSPQRSLHYLEKFKSRRDMFREWKLSYLVAELKTLKWELLAEFLALPSQILSVQAKLQTLDTLPSLLNKVADTLTRFPNIMKNVSYTAKSKGVPSVGPATDSPAEVGKNTNPAIMDA</sequence>
<dbReference type="Proteomes" id="UP001151760">
    <property type="component" value="Unassembled WGS sequence"/>
</dbReference>
<feature type="compositionally biased region" description="Polar residues" evidence="1">
    <location>
        <begin position="120"/>
        <end position="129"/>
    </location>
</feature>
<evidence type="ECO:0000313" key="3">
    <source>
        <dbReference type="Proteomes" id="UP001151760"/>
    </source>
</evidence>
<reference evidence="2" key="1">
    <citation type="journal article" date="2022" name="Int. J. Mol. Sci.">
        <title>Draft Genome of Tanacetum Coccineum: Genomic Comparison of Closely Related Tanacetum-Family Plants.</title>
        <authorList>
            <person name="Yamashiro T."/>
            <person name="Shiraishi A."/>
            <person name="Nakayama K."/>
            <person name="Satake H."/>
        </authorList>
    </citation>
    <scope>NUCLEOTIDE SEQUENCE</scope>
</reference>
<comment type="caution">
    <text evidence="2">The sequence shown here is derived from an EMBL/GenBank/DDBJ whole genome shotgun (WGS) entry which is preliminary data.</text>
</comment>